<gene>
    <name evidence="3" type="ORF">HW555_005668</name>
</gene>
<keyword evidence="4" id="KW-1185">Reference proteome</keyword>
<accession>A0A835GJM2</accession>
<dbReference type="Proteomes" id="UP000648187">
    <property type="component" value="Unassembled WGS sequence"/>
</dbReference>
<sequence>MSDDRILELLGDGTKSDIEEFHDKEDSETEPRVLAELVGEEECSEASSDEIEPERLSQTGQELKTTKAEIAKVFGVHILMGCLPYPRMPMYWRANMRIGLIADKIVCDRFITLRNALHVVDHDQPTETETSNLLWKVRPIIKRVRDTCNRLERVPSYYSVDEQMISLRQVVKNKPRPVGFKNFVLTTSEGLMLDFEIYRGANTWDLLLYSI</sequence>
<name>A0A835GJM2_SPOEX</name>
<evidence type="ECO:0000259" key="2">
    <source>
        <dbReference type="Pfam" id="PF13843"/>
    </source>
</evidence>
<evidence type="ECO:0000313" key="4">
    <source>
        <dbReference type="Proteomes" id="UP000648187"/>
    </source>
</evidence>
<comment type="caution">
    <text evidence="3">The sequence shown here is derived from an EMBL/GenBank/DDBJ whole genome shotgun (WGS) entry which is preliminary data.</text>
</comment>
<dbReference type="PANTHER" id="PTHR47272">
    <property type="entry name" value="DDE_TNP_1_7 DOMAIN-CONTAINING PROTEIN"/>
    <property type="match status" value="1"/>
</dbReference>
<reference evidence="3" key="1">
    <citation type="submission" date="2020-08" db="EMBL/GenBank/DDBJ databases">
        <title>Spodoptera exigua strain:BAW_Kor-Di-RS1 Genome sequencing and assembly.</title>
        <authorList>
            <person name="Kim J."/>
            <person name="Nam H.Y."/>
            <person name="Kwon M."/>
            <person name="Choi J.H."/>
            <person name="Cho S.R."/>
            <person name="Kim G.-H."/>
        </authorList>
    </citation>
    <scope>NUCLEOTIDE SEQUENCE</scope>
    <source>
        <strain evidence="3">BAW_Kor-Di-RS1</strain>
        <tissue evidence="3">Whole-body</tissue>
    </source>
</reference>
<evidence type="ECO:0000256" key="1">
    <source>
        <dbReference type="SAM" id="MobiDB-lite"/>
    </source>
</evidence>
<dbReference type="InterPro" id="IPR029526">
    <property type="entry name" value="PGBD"/>
</dbReference>
<proteinExistence type="predicted"/>
<feature type="compositionally biased region" description="Acidic residues" evidence="1">
    <location>
        <begin position="38"/>
        <end position="52"/>
    </location>
</feature>
<organism evidence="3 4">
    <name type="scientific">Spodoptera exigua</name>
    <name type="common">Beet armyworm</name>
    <name type="synonym">Noctua fulgens</name>
    <dbReference type="NCBI Taxonomy" id="7107"/>
    <lineage>
        <taxon>Eukaryota</taxon>
        <taxon>Metazoa</taxon>
        <taxon>Ecdysozoa</taxon>
        <taxon>Arthropoda</taxon>
        <taxon>Hexapoda</taxon>
        <taxon>Insecta</taxon>
        <taxon>Pterygota</taxon>
        <taxon>Neoptera</taxon>
        <taxon>Endopterygota</taxon>
        <taxon>Lepidoptera</taxon>
        <taxon>Glossata</taxon>
        <taxon>Ditrysia</taxon>
        <taxon>Noctuoidea</taxon>
        <taxon>Noctuidae</taxon>
        <taxon>Amphipyrinae</taxon>
        <taxon>Spodoptera</taxon>
    </lineage>
</organism>
<feature type="domain" description="PiggyBac transposable element-derived protein" evidence="2">
    <location>
        <begin position="57"/>
        <end position="204"/>
    </location>
</feature>
<dbReference type="Pfam" id="PF13843">
    <property type="entry name" value="DDE_Tnp_1_7"/>
    <property type="match status" value="1"/>
</dbReference>
<dbReference type="AlphaFoldDB" id="A0A835GJM2"/>
<feature type="region of interest" description="Disordered" evidence="1">
    <location>
        <begin position="1"/>
        <end position="62"/>
    </location>
</feature>
<evidence type="ECO:0000313" key="3">
    <source>
        <dbReference type="EMBL" id="KAF9417157.1"/>
    </source>
</evidence>
<dbReference type="EMBL" id="JACKWZ010000076">
    <property type="protein sequence ID" value="KAF9417157.1"/>
    <property type="molecule type" value="Genomic_DNA"/>
</dbReference>
<feature type="compositionally biased region" description="Basic and acidic residues" evidence="1">
    <location>
        <begin position="14"/>
        <end position="33"/>
    </location>
</feature>
<protein>
    <recommendedName>
        <fullName evidence="2">PiggyBac transposable element-derived protein domain-containing protein</fullName>
    </recommendedName>
</protein>